<organism evidence="1 2">
    <name type="scientific">Ixodes persulcatus</name>
    <name type="common">Taiga tick</name>
    <dbReference type="NCBI Taxonomy" id="34615"/>
    <lineage>
        <taxon>Eukaryota</taxon>
        <taxon>Metazoa</taxon>
        <taxon>Ecdysozoa</taxon>
        <taxon>Arthropoda</taxon>
        <taxon>Chelicerata</taxon>
        <taxon>Arachnida</taxon>
        <taxon>Acari</taxon>
        <taxon>Parasitiformes</taxon>
        <taxon>Ixodida</taxon>
        <taxon>Ixodoidea</taxon>
        <taxon>Ixodidae</taxon>
        <taxon>Ixodinae</taxon>
        <taxon>Ixodes</taxon>
    </lineage>
</organism>
<reference evidence="1 2" key="1">
    <citation type="journal article" date="2020" name="Cell">
        <title>Large-Scale Comparative Analyses of Tick Genomes Elucidate Their Genetic Diversity and Vector Capacities.</title>
        <authorList>
            <consortium name="Tick Genome and Microbiome Consortium (TIGMIC)"/>
            <person name="Jia N."/>
            <person name="Wang J."/>
            <person name="Shi W."/>
            <person name="Du L."/>
            <person name="Sun Y."/>
            <person name="Zhan W."/>
            <person name="Jiang J.F."/>
            <person name="Wang Q."/>
            <person name="Zhang B."/>
            <person name="Ji P."/>
            <person name="Bell-Sakyi L."/>
            <person name="Cui X.M."/>
            <person name="Yuan T.T."/>
            <person name="Jiang B.G."/>
            <person name="Yang W.F."/>
            <person name="Lam T.T."/>
            <person name="Chang Q.C."/>
            <person name="Ding S.J."/>
            <person name="Wang X.J."/>
            <person name="Zhu J.G."/>
            <person name="Ruan X.D."/>
            <person name="Zhao L."/>
            <person name="Wei J.T."/>
            <person name="Ye R.Z."/>
            <person name="Que T.C."/>
            <person name="Du C.H."/>
            <person name="Zhou Y.H."/>
            <person name="Cheng J.X."/>
            <person name="Dai P.F."/>
            <person name="Guo W.B."/>
            <person name="Han X.H."/>
            <person name="Huang E.J."/>
            <person name="Li L.F."/>
            <person name="Wei W."/>
            <person name="Gao Y.C."/>
            <person name="Liu J.Z."/>
            <person name="Shao H.Z."/>
            <person name="Wang X."/>
            <person name="Wang C.C."/>
            <person name="Yang T.C."/>
            <person name="Huo Q.B."/>
            <person name="Li W."/>
            <person name="Chen H.Y."/>
            <person name="Chen S.E."/>
            <person name="Zhou L.G."/>
            <person name="Ni X.B."/>
            <person name="Tian J.H."/>
            <person name="Sheng Y."/>
            <person name="Liu T."/>
            <person name="Pan Y.S."/>
            <person name="Xia L.Y."/>
            <person name="Li J."/>
            <person name="Zhao F."/>
            <person name="Cao W.C."/>
        </authorList>
    </citation>
    <scope>NUCLEOTIDE SEQUENCE [LARGE SCALE GENOMIC DNA]</scope>
    <source>
        <strain evidence="1">Iper-2018</strain>
    </source>
</reference>
<protein>
    <submittedName>
        <fullName evidence="1">Uncharacterized protein</fullName>
    </submittedName>
</protein>
<dbReference type="EMBL" id="JABSTQ010011471">
    <property type="protein sequence ID" value="KAG0410948.1"/>
    <property type="molecule type" value="Genomic_DNA"/>
</dbReference>
<evidence type="ECO:0000313" key="1">
    <source>
        <dbReference type="EMBL" id="KAG0410948.1"/>
    </source>
</evidence>
<proteinExistence type="predicted"/>
<keyword evidence="2" id="KW-1185">Reference proteome</keyword>
<dbReference type="Proteomes" id="UP000805193">
    <property type="component" value="Unassembled WGS sequence"/>
</dbReference>
<accession>A0AC60NUX0</accession>
<evidence type="ECO:0000313" key="2">
    <source>
        <dbReference type="Proteomes" id="UP000805193"/>
    </source>
</evidence>
<comment type="caution">
    <text evidence="1">The sequence shown here is derived from an EMBL/GenBank/DDBJ whole genome shotgun (WGS) entry which is preliminary data.</text>
</comment>
<name>A0AC60NUX0_IXOPE</name>
<gene>
    <name evidence="1" type="ORF">HPB47_011923</name>
</gene>
<sequence>MVKLGIYLIGNVISLFVAGAGTVSSFLHWHILNFAQSVDTVQYRIQEEIDMIVGQDRQPTWEDSHQMPYTVAAIWEMYRCKPTINLPRAVGEDTFFGEYFVPKGTIVMRNFWALHMSSTLWGNPEEFDPTRFLSRDGSSLLEKPDYLIPFSVGRFLIGDSMV</sequence>